<feature type="compositionally biased region" description="Pro residues" evidence="1">
    <location>
        <begin position="124"/>
        <end position="146"/>
    </location>
</feature>
<gene>
    <name evidence="2 4" type="ORF">BDZ99DRAFT_472434</name>
</gene>
<protein>
    <submittedName>
        <fullName evidence="2 4">Uncharacterized protein</fullName>
    </submittedName>
</protein>
<sequence>MAEVTKPKHYPLRILSETAAHYLVERAGIAMPTLVPKASCPQKLIDAWTQAQADNLDERESTKALLNELEIAYDYDGPVPRAPKHGFPTDFPEFFGYPRPVAPVAPRTRNPQRQEKEKEKDAAVPPPAPAPAHAPAAPPEPGPHFPWDPAYPRVRTSASQWAPQRPAPFDPQRARVWGPERQEVVGCEPGHLGLFETLGMGWSREEMDEFVRPVREAKEREEREATEREERERERELEREQRAAKKRGHGWLGAREGFREPGCGVEGWVERFGRLEGVEIEGVELDEMEDSEEEEVERADKRVDEVVDAETEGEDGSVGFEVVESEERTG</sequence>
<feature type="compositionally biased region" description="Acidic residues" evidence="1">
    <location>
        <begin position="306"/>
        <end position="315"/>
    </location>
</feature>
<dbReference type="EMBL" id="MU003694">
    <property type="protein sequence ID" value="KAF2815093.1"/>
    <property type="molecule type" value="Genomic_DNA"/>
</dbReference>
<feature type="region of interest" description="Disordered" evidence="1">
    <location>
        <begin position="214"/>
        <end position="248"/>
    </location>
</feature>
<evidence type="ECO:0000313" key="4">
    <source>
        <dbReference type="RefSeq" id="XP_033582057.1"/>
    </source>
</evidence>
<name>A0A6A6Z342_9PEZI</name>
<dbReference type="RefSeq" id="XP_033582057.1">
    <property type="nucleotide sequence ID" value="XM_033721780.1"/>
</dbReference>
<dbReference type="GeneID" id="54462673"/>
<feature type="region of interest" description="Disordered" evidence="1">
    <location>
        <begin position="282"/>
        <end position="330"/>
    </location>
</feature>
<evidence type="ECO:0000256" key="1">
    <source>
        <dbReference type="SAM" id="MobiDB-lite"/>
    </source>
</evidence>
<feature type="compositionally biased region" description="Acidic residues" evidence="1">
    <location>
        <begin position="282"/>
        <end position="297"/>
    </location>
</feature>
<feature type="region of interest" description="Disordered" evidence="1">
    <location>
        <begin position="98"/>
        <end position="173"/>
    </location>
</feature>
<feature type="compositionally biased region" description="Basic and acidic residues" evidence="1">
    <location>
        <begin position="112"/>
        <end position="122"/>
    </location>
</feature>
<dbReference type="Proteomes" id="UP000504636">
    <property type="component" value="Unplaced"/>
</dbReference>
<evidence type="ECO:0000313" key="2">
    <source>
        <dbReference type="EMBL" id="KAF2815093.1"/>
    </source>
</evidence>
<feature type="compositionally biased region" description="Low complexity" evidence="1">
    <location>
        <begin position="98"/>
        <end position="107"/>
    </location>
</feature>
<reference evidence="4" key="2">
    <citation type="submission" date="2020-04" db="EMBL/GenBank/DDBJ databases">
        <authorList>
            <consortium name="NCBI Genome Project"/>
        </authorList>
    </citation>
    <scope>NUCLEOTIDE SEQUENCE</scope>
    <source>
        <strain evidence="4">CBS 304.34</strain>
    </source>
</reference>
<proteinExistence type="predicted"/>
<dbReference type="AlphaFoldDB" id="A0A6A6Z342"/>
<organism evidence="2">
    <name type="scientific">Mytilinidion resinicola</name>
    <dbReference type="NCBI Taxonomy" id="574789"/>
    <lineage>
        <taxon>Eukaryota</taxon>
        <taxon>Fungi</taxon>
        <taxon>Dikarya</taxon>
        <taxon>Ascomycota</taxon>
        <taxon>Pezizomycotina</taxon>
        <taxon>Dothideomycetes</taxon>
        <taxon>Pleosporomycetidae</taxon>
        <taxon>Mytilinidiales</taxon>
        <taxon>Mytilinidiaceae</taxon>
        <taxon>Mytilinidion</taxon>
    </lineage>
</organism>
<accession>A0A6A6Z342</accession>
<reference evidence="2 4" key="1">
    <citation type="journal article" date="2020" name="Stud. Mycol.">
        <title>101 Dothideomycetes genomes: a test case for predicting lifestyles and emergence of pathogens.</title>
        <authorList>
            <person name="Haridas S."/>
            <person name="Albert R."/>
            <person name="Binder M."/>
            <person name="Bloem J."/>
            <person name="Labutti K."/>
            <person name="Salamov A."/>
            <person name="Andreopoulos B."/>
            <person name="Baker S."/>
            <person name="Barry K."/>
            <person name="Bills G."/>
            <person name="Bluhm B."/>
            <person name="Cannon C."/>
            <person name="Castanera R."/>
            <person name="Culley D."/>
            <person name="Daum C."/>
            <person name="Ezra D."/>
            <person name="Gonzalez J."/>
            <person name="Henrissat B."/>
            <person name="Kuo A."/>
            <person name="Liang C."/>
            <person name="Lipzen A."/>
            <person name="Lutzoni F."/>
            <person name="Magnuson J."/>
            <person name="Mondo S."/>
            <person name="Nolan M."/>
            <person name="Ohm R."/>
            <person name="Pangilinan J."/>
            <person name="Park H.-J."/>
            <person name="Ramirez L."/>
            <person name="Alfaro M."/>
            <person name="Sun H."/>
            <person name="Tritt A."/>
            <person name="Yoshinaga Y."/>
            <person name="Zwiers L.-H."/>
            <person name="Turgeon B."/>
            <person name="Goodwin S."/>
            <person name="Spatafora J."/>
            <person name="Crous P."/>
            <person name="Grigoriev I."/>
        </authorList>
    </citation>
    <scope>NUCLEOTIDE SEQUENCE</scope>
    <source>
        <strain evidence="2 4">CBS 304.34</strain>
    </source>
</reference>
<reference evidence="4" key="3">
    <citation type="submission" date="2025-04" db="UniProtKB">
        <authorList>
            <consortium name="RefSeq"/>
        </authorList>
    </citation>
    <scope>IDENTIFICATION</scope>
    <source>
        <strain evidence="4">CBS 304.34</strain>
    </source>
</reference>
<evidence type="ECO:0000313" key="3">
    <source>
        <dbReference type="Proteomes" id="UP000504636"/>
    </source>
</evidence>
<dbReference type="OrthoDB" id="10539855at2759"/>
<keyword evidence="3" id="KW-1185">Reference proteome</keyword>
<feature type="compositionally biased region" description="Basic and acidic residues" evidence="1">
    <location>
        <begin position="214"/>
        <end position="243"/>
    </location>
</feature>